<dbReference type="AlphaFoldDB" id="A0A7S2BJV1"/>
<sequence>MGFKNAELQTQECAPADIVLLDQHLNSYVHGQPYVREGTMIAEILHDRGFDGLVCILSGGSREDLSEYLRTPGVDMVASKVTPMKDLAIEITTAFWRKYPNTPSLCPAATHLVMIR</sequence>
<gene>
    <name evidence="1" type="ORF">DSPE1174_LOCUS8170</name>
</gene>
<evidence type="ECO:0008006" key="2">
    <source>
        <dbReference type="Google" id="ProtNLM"/>
    </source>
</evidence>
<organism evidence="1">
    <name type="scientific">Octactis speculum</name>
    <dbReference type="NCBI Taxonomy" id="3111310"/>
    <lineage>
        <taxon>Eukaryota</taxon>
        <taxon>Sar</taxon>
        <taxon>Stramenopiles</taxon>
        <taxon>Ochrophyta</taxon>
        <taxon>Dictyochophyceae</taxon>
        <taxon>Dictyochales</taxon>
        <taxon>Dictyochaceae</taxon>
        <taxon>Octactis</taxon>
    </lineage>
</organism>
<name>A0A7S2BJV1_9STRA</name>
<evidence type="ECO:0000313" key="1">
    <source>
        <dbReference type="EMBL" id="CAD9399153.1"/>
    </source>
</evidence>
<dbReference type="EMBL" id="HBGS01015643">
    <property type="protein sequence ID" value="CAD9399153.1"/>
    <property type="molecule type" value="Transcribed_RNA"/>
</dbReference>
<reference evidence="1" key="1">
    <citation type="submission" date="2021-01" db="EMBL/GenBank/DDBJ databases">
        <authorList>
            <person name="Corre E."/>
            <person name="Pelletier E."/>
            <person name="Niang G."/>
            <person name="Scheremetjew M."/>
            <person name="Finn R."/>
            <person name="Kale V."/>
            <person name="Holt S."/>
            <person name="Cochrane G."/>
            <person name="Meng A."/>
            <person name="Brown T."/>
            <person name="Cohen L."/>
        </authorList>
    </citation>
    <scope>NUCLEOTIDE SEQUENCE</scope>
    <source>
        <strain evidence="1">CCMP1381</strain>
    </source>
</reference>
<accession>A0A7S2BJV1</accession>
<proteinExistence type="predicted"/>
<protein>
    <recommendedName>
        <fullName evidence="2">Response regulatory domain-containing protein</fullName>
    </recommendedName>
</protein>